<sequence>MNKLLIKGGRLLSSKNGYSFDKLDILIENGIIKVIGNDLEENGIEILKLNGEIIAPGFIDIHTHCYKGKSPIGTEADLLGIERGSTTIFDAGTSGPLNYMDFKENVINKVKTKVFTCLNISDYGLDTLNELSNLESINEERVLKVVNENRDNIKAIKVRASASVVGKNGLKPIAIGKEIARKVQLPLVVHMGNYPPSASEVLNLLDKNDIVTHSYHGKKNGLFKDDGTLKDEVIEAKKRGVKFDVGHGSASFNIKIFKKALKNNLIPDFISTDLYHTNMVEPVGSILNVINKLISAGLTLEECIQKVTSDVADFFNLEGIGELKEGYIADLTIFNIKPCDEIVKDSEENEQKILVKLELGYVVHTGGNGSGILKFNKK</sequence>
<comment type="caution">
    <text evidence="2">The sequence shown here is derived from an EMBL/GenBank/DDBJ whole genome shotgun (WGS) entry which is preliminary data.</text>
</comment>
<dbReference type="InterPro" id="IPR006680">
    <property type="entry name" value="Amidohydro-rel"/>
</dbReference>
<feature type="domain" description="Amidohydrolase-related" evidence="1">
    <location>
        <begin position="53"/>
        <end position="352"/>
    </location>
</feature>
<dbReference type="EMBL" id="JAHXPT010000005">
    <property type="protein sequence ID" value="MBW6410112.1"/>
    <property type="molecule type" value="Genomic_DNA"/>
</dbReference>
<evidence type="ECO:0000313" key="3">
    <source>
        <dbReference type="Proteomes" id="UP001519921"/>
    </source>
</evidence>
<dbReference type="InterPro" id="IPR011059">
    <property type="entry name" value="Metal-dep_hydrolase_composite"/>
</dbReference>
<keyword evidence="3" id="KW-1185">Reference proteome</keyword>
<reference evidence="2 3" key="1">
    <citation type="submission" date="2021-07" db="EMBL/GenBank/DDBJ databases">
        <title>Clostridium weizhouense sp. nov., an anaerobic bacterium isolated from activated sludge of Petroleum wastewater.</title>
        <authorList>
            <person name="Li Q."/>
        </authorList>
    </citation>
    <scope>NUCLEOTIDE SEQUENCE [LARGE SCALE GENOMIC DNA]</scope>
    <source>
        <strain evidence="2 3">YB-6</strain>
    </source>
</reference>
<dbReference type="RefSeq" id="WP_219779178.1">
    <property type="nucleotide sequence ID" value="NZ_JAHXPT010000005.1"/>
</dbReference>
<dbReference type="Gene3D" id="2.30.40.10">
    <property type="entry name" value="Urease, subunit C, domain 1"/>
    <property type="match status" value="1"/>
</dbReference>
<name>A0ABS7AN92_9CLOT</name>
<dbReference type="PANTHER" id="PTHR42717:SF1">
    <property type="entry name" value="IMIDAZOLONEPROPIONASE AND RELATED AMIDOHYDROLASES"/>
    <property type="match status" value="1"/>
</dbReference>
<dbReference type="Proteomes" id="UP001519921">
    <property type="component" value="Unassembled WGS sequence"/>
</dbReference>
<dbReference type="SUPFAM" id="SSF51338">
    <property type="entry name" value="Composite domain of metallo-dependent hydrolases"/>
    <property type="match status" value="1"/>
</dbReference>
<dbReference type="InterPro" id="IPR032466">
    <property type="entry name" value="Metal_Hydrolase"/>
</dbReference>
<gene>
    <name evidence="2" type="ORF">KYD98_08400</name>
</gene>
<dbReference type="Gene3D" id="3.20.20.140">
    <property type="entry name" value="Metal-dependent hydrolases"/>
    <property type="match status" value="1"/>
</dbReference>
<accession>A0ABS7AN92</accession>
<evidence type="ECO:0000259" key="1">
    <source>
        <dbReference type="Pfam" id="PF01979"/>
    </source>
</evidence>
<proteinExistence type="predicted"/>
<dbReference type="PIRSF" id="PIRSF039004">
    <property type="entry name" value="ADE_EF_0837"/>
    <property type="match status" value="1"/>
</dbReference>
<dbReference type="SUPFAM" id="SSF51556">
    <property type="entry name" value="Metallo-dependent hydrolases"/>
    <property type="match status" value="1"/>
</dbReference>
<protein>
    <submittedName>
        <fullName evidence="2">Amidohydrolase/deacetylase family metallohydrolase</fullName>
    </submittedName>
</protein>
<organism evidence="2 3">
    <name type="scientific">Clostridium weizhouense</name>
    <dbReference type="NCBI Taxonomy" id="2859781"/>
    <lineage>
        <taxon>Bacteria</taxon>
        <taxon>Bacillati</taxon>
        <taxon>Bacillota</taxon>
        <taxon>Clostridia</taxon>
        <taxon>Eubacteriales</taxon>
        <taxon>Clostridiaceae</taxon>
        <taxon>Clostridium</taxon>
    </lineage>
</organism>
<evidence type="ECO:0000313" key="2">
    <source>
        <dbReference type="EMBL" id="MBW6410112.1"/>
    </source>
</evidence>
<dbReference type="InterPro" id="IPR020043">
    <property type="entry name" value="Deacetylase_Atu3266-like"/>
</dbReference>
<dbReference type="Pfam" id="PF01979">
    <property type="entry name" value="Amidohydro_1"/>
    <property type="match status" value="1"/>
</dbReference>
<dbReference type="PANTHER" id="PTHR42717">
    <property type="entry name" value="DIHYDROOROTASE-RELATED"/>
    <property type="match status" value="1"/>
</dbReference>